<feature type="region of interest" description="Disordered" evidence="2">
    <location>
        <begin position="125"/>
        <end position="144"/>
    </location>
</feature>
<dbReference type="EMBL" id="CCKQ01015247">
    <property type="protein sequence ID" value="CDW87060.1"/>
    <property type="molecule type" value="Genomic_DNA"/>
</dbReference>
<sequence length="925" mass="108867">MSQSPFQYTYQSASLANRDTSPICIRQNQESDFQSPPPTSSQFVNYQISDYKNRNLCKSNGNYQQHTNTAQQLLRPSEVQIYQTTYKKEPLAVHFRGSSQAQNFSPIHSKHKIYVESCDNDVNQKTNHSSVDESDSFNSNSLNTTPLIRNSMRKIEADNSHNSQNDQSLNDSSHQHCELINHYGDGYHNQLNESVRKAIEKYKEYKNEISFTLQSQNSSRAYYDGQFDEMDQVNDISGIINKNETEIEHDSILRTPISHKSMYRSQHQEAREINHQIINNQNIQSKPQTFTYQNIHYSQQDNNIGKKPIHQVFEYNSKYNQQQTLKSLAPEKLDTVEPRYNQEELKDVKRNLYEIEFKNIDVKQPEYVPPTTYQRNYNYAPQYTSYSDYKPQTYQEIEPLREVYRDYDRKQPLDVILETPARRITNVNDKSLSKEKIGSIYINQEHSEIQNQKEENPISSRALSDAPTTLDSNRQFENIQVQTPPRASYLKEASIIPSPQQISTDSPHSTSSKDDGYKDLYRMIADLREKVNTQQKIIKEKEVEYEALQREKEQLNMQLDSQEDQIDLYARQDKIQRQIIEEKENEIQLLRLELQQSLEERDYLQRQLENLKVELKQEIKHTETERAKLKEMDEVMEVCKEQLHNFDSINVMSQQVIERLERQVGEYKFELDMAQTTIEKQHDMYYKLAQTIEYDTTQKSQQAAFQTPVQQQQLQTYVPVYQSSEPILEINRLEPLNNKVTEIGNQRYETYRRVNDGYQSQEQSQIKCEEIQNYDQFRTFERGPVERVELRETVQTLFFSSIQDQNQMVSSPTNQIRQANVYNYFEQPAIQTARRIPFNSDNSTINIGNNTCFDESSISQFQGKKSLQISQRMGGIESSALKKKLVASPLKNTANRLNKQRQQMLDQQWRVVEQQQLYHKENNLL</sequence>
<accession>A0A078AX80</accession>
<dbReference type="Proteomes" id="UP000039865">
    <property type="component" value="Unassembled WGS sequence"/>
</dbReference>
<protein>
    <submittedName>
        <fullName evidence="3">Uncharacterized protein</fullName>
    </submittedName>
</protein>
<name>A0A078AX80_STYLE</name>
<organism evidence="3 4">
    <name type="scientific">Stylonychia lemnae</name>
    <name type="common">Ciliate</name>
    <dbReference type="NCBI Taxonomy" id="5949"/>
    <lineage>
        <taxon>Eukaryota</taxon>
        <taxon>Sar</taxon>
        <taxon>Alveolata</taxon>
        <taxon>Ciliophora</taxon>
        <taxon>Intramacronucleata</taxon>
        <taxon>Spirotrichea</taxon>
        <taxon>Stichotrichia</taxon>
        <taxon>Sporadotrichida</taxon>
        <taxon>Oxytrichidae</taxon>
        <taxon>Stylonychinae</taxon>
        <taxon>Stylonychia</taxon>
    </lineage>
</organism>
<evidence type="ECO:0000313" key="3">
    <source>
        <dbReference type="EMBL" id="CDW87060.1"/>
    </source>
</evidence>
<feature type="region of interest" description="Disordered" evidence="2">
    <location>
        <begin position="443"/>
        <end position="516"/>
    </location>
</feature>
<dbReference type="AlphaFoldDB" id="A0A078AX80"/>
<feature type="compositionally biased region" description="Basic and acidic residues" evidence="2">
    <location>
        <begin position="445"/>
        <end position="456"/>
    </location>
</feature>
<keyword evidence="1" id="KW-0175">Coiled coil</keyword>
<feature type="coiled-coil region" evidence="1">
    <location>
        <begin position="524"/>
        <end position="632"/>
    </location>
</feature>
<evidence type="ECO:0000256" key="2">
    <source>
        <dbReference type="SAM" id="MobiDB-lite"/>
    </source>
</evidence>
<feature type="compositionally biased region" description="Polar residues" evidence="2">
    <location>
        <begin position="497"/>
        <end position="510"/>
    </location>
</feature>
<proteinExistence type="predicted"/>
<feature type="compositionally biased region" description="Polar residues" evidence="2">
    <location>
        <begin position="457"/>
        <end position="485"/>
    </location>
</feature>
<dbReference type="InParanoid" id="A0A078AX80"/>
<gene>
    <name evidence="3" type="primary">Contig7636.g8150</name>
    <name evidence="3" type="ORF">STYLEM_16162</name>
</gene>
<keyword evidence="4" id="KW-1185">Reference proteome</keyword>
<reference evidence="3 4" key="1">
    <citation type="submission" date="2014-06" db="EMBL/GenBank/DDBJ databases">
        <authorList>
            <person name="Swart Estienne"/>
        </authorList>
    </citation>
    <scope>NUCLEOTIDE SEQUENCE [LARGE SCALE GENOMIC DNA]</scope>
    <source>
        <strain evidence="3 4">130c</strain>
    </source>
</reference>
<evidence type="ECO:0000256" key="1">
    <source>
        <dbReference type="SAM" id="Coils"/>
    </source>
</evidence>
<evidence type="ECO:0000313" key="4">
    <source>
        <dbReference type="Proteomes" id="UP000039865"/>
    </source>
</evidence>